<organism evidence="1 2">
    <name type="scientific">Sorangium cellulosum</name>
    <name type="common">Polyangium cellulosum</name>
    <dbReference type="NCBI Taxonomy" id="56"/>
    <lineage>
        <taxon>Bacteria</taxon>
        <taxon>Pseudomonadati</taxon>
        <taxon>Myxococcota</taxon>
        <taxon>Polyangia</taxon>
        <taxon>Polyangiales</taxon>
        <taxon>Polyangiaceae</taxon>
        <taxon>Sorangium</taxon>
    </lineage>
</organism>
<dbReference type="InterPro" id="IPR006311">
    <property type="entry name" value="TAT_signal"/>
</dbReference>
<gene>
    <name evidence="1" type="ORF">BE17_45730</name>
</gene>
<evidence type="ECO:0000313" key="2">
    <source>
        <dbReference type="Proteomes" id="UP000075635"/>
    </source>
</evidence>
<protein>
    <submittedName>
        <fullName evidence="1">Uncharacterized protein</fullName>
    </submittedName>
</protein>
<dbReference type="AlphaFoldDB" id="A0A150RS19"/>
<dbReference type="Pfam" id="PF07586">
    <property type="entry name" value="HXXSHH"/>
    <property type="match status" value="1"/>
</dbReference>
<proteinExistence type="predicted"/>
<accession>A0A150RS19</accession>
<dbReference type="InterPro" id="IPR011447">
    <property type="entry name" value="DUF1552"/>
</dbReference>
<reference evidence="1 2" key="1">
    <citation type="submission" date="2014-02" db="EMBL/GenBank/DDBJ databases">
        <title>The small core and large imbalanced accessory genome model reveals a collaborative survival strategy of Sorangium cellulosum strains in nature.</title>
        <authorList>
            <person name="Han K."/>
            <person name="Peng R."/>
            <person name="Blom J."/>
            <person name="Li Y.-Z."/>
        </authorList>
    </citation>
    <scope>NUCLEOTIDE SEQUENCE [LARGE SCALE GENOMIC DNA]</scope>
    <source>
        <strain evidence="1 2">So0011-07</strain>
    </source>
</reference>
<evidence type="ECO:0000313" key="1">
    <source>
        <dbReference type="EMBL" id="KYF83044.1"/>
    </source>
</evidence>
<sequence length="430" mass="45453">MRSHRRREFLKALGASVGASFLFTPFLDSVADAAPGRKPKRLLLFCTMGTAPSIWKPTSVSGETPTFSEATSPLADVKQHIVLVDGLPSGNPGNNHGAPDGLTGLGFGGGPAGLISVDQFIADKLIAAGVKTSIPSLLLGAESTVSGGRSPYYRADNLPTIASPMSAYSTLFGSAVPSNTTSDDLLRRRRSVLDHLKNEIKTLEGGLGSEQKRKLELHLDSIRQIEERLSNASSGEGGGCKAPTSPAGDLTNPLAANLAHMDLIVGAFACDITRVAAIQWGSDQAMNVELPDIGLRGEEHGSMIHTGAPAHLDLIKLEKWLSQRFVDLITKLKAIPEADGSGTLFDNTLIAWCRDMGDSPNHNMNEMKFVLASGEGGYLKTSPGGRYVKSNERHERVLLSLCDAMGVTSFSGFGDPNLPSKSPLPGLAAS</sequence>
<name>A0A150RS19_SORCE</name>
<dbReference type="Proteomes" id="UP000075635">
    <property type="component" value="Unassembled WGS sequence"/>
</dbReference>
<dbReference type="EMBL" id="JEMB01002161">
    <property type="protein sequence ID" value="KYF83044.1"/>
    <property type="molecule type" value="Genomic_DNA"/>
</dbReference>
<comment type="caution">
    <text evidence="1">The sequence shown here is derived from an EMBL/GenBank/DDBJ whole genome shotgun (WGS) entry which is preliminary data.</text>
</comment>
<dbReference type="PROSITE" id="PS51318">
    <property type="entry name" value="TAT"/>
    <property type="match status" value="1"/>
</dbReference>